<feature type="signal peptide" evidence="1">
    <location>
        <begin position="1"/>
        <end position="17"/>
    </location>
</feature>
<keyword evidence="3" id="KW-1185">Reference proteome</keyword>
<proteinExistence type="predicted"/>
<comment type="caution">
    <text evidence="2">The sequence shown here is derived from an EMBL/GenBank/DDBJ whole genome shotgun (WGS) entry which is preliminary data.</text>
</comment>
<keyword evidence="1" id="KW-0732">Signal</keyword>
<dbReference type="EMBL" id="LNIX01000004">
    <property type="protein sequence ID" value="OXA56121.1"/>
    <property type="molecule type" value="Genomic_DNA"/>
</dbReference>
<evidence type="ECO:0000256" key="1">
    <source>
        <dbReference type="SAM" id="SignalP"/>
    </source>
</evidence>
<evidence type="ECO:0000313" key="2">
    <source>
        <dbReference type="EMBL" id="OXA56121.1"/>
    </source>
</evidence>
<reference evidence="2 3" key="1">
    <citation type="submission" date="2015-12" db="EMBL/GenBank/DDBJ databases">
        <title>The genome of Folsomia candida.</title>
        <authorList>
            <person name="Faddeeva A."/>
            <person name="Derks M.F."/>
            <person name="Anvar Y."/>
            <person name="Smit S."/>
            <person name="Van Straalen N."/>
            <person name="Roelofs D."/>
        </authorList>
    </citation>
    <scope>NUCLEOTIDE SEQUENCE [LARGE SCALE GENOMIC DNA]</scope>
    <source>
        <strain evidence="2 3">VU population</strain>
        <tissue evidence="2">Whole body</tissue>
    </source>
</reference>
<accession>A0A226EHC4</accession>
<name>A0A226EHC4_FOLCA</name>
<gene>
    <name evidence="2" type="ORF">Fcan01_09015</name>
</gene>
<evidence type="ECO:0000313" key="3">
    <source>
        <dbReference type="Proteomes" id="UP000198287"/>
    </source>
</evidence>
<feature type="chain" id="PRO_5013279761" evidence="1">
    <location>
        <begin position="18"/>
        <end position="161"/>
    </location>
</feature>
<dbReference type="Proteomes" id="UP000198287">
    <property type="component" value="Unassembled WGS sequence"/>
</dbReference>
<dbReference type="AlphaFoldDB" id="A0A226EHC4"/>
<protein>
    <submittedName>
        <fullName evidence="2">Uncharacterized protein</fullName>
    </submittedName>
</protein>
<organism evidence="2 3">
    <name type="scientific">Folsomia candida</name>
    <name type="common">Springtail</name>
    <dbReference type="NCBI Taxonomy" id="158441"/>
    <lineage>
        <taxon>Eukaryota</taxon>
        <taxon>Metazoa</taxon>
        <taxon>Ecdysozoa</taxon>
        <taxon>Arthropoda</taxon>
        <taxon>Hexapoda</taxon>
        <taxon>Collembola</taxon>
        <taxon>Entomobryomorpha</taxon>
        <taxon>Isotomoidea</taxon>
        <taxon>Isotomidae</taxon>
        <taxon>Proisotominae</taxon>
        <taxon>Folsomia</taxon>
    </lineage>
</organism>
<sequence length="161" mass="17516">MYKVLVLLAIFVGVANCYVAIERKDISVLGGIGIPEIPGFKPPFRDCGGAGTLIDVRIIGWDGDEYFTPGQLYTYELTFMPSTAGPVSLKQEYCFNGGFCMGIIDVDLPISNVQPGFATTVRFSFTPNDILSGQSIELKTSIVHSTNLLVEVCVALEIKIR</sequence>